<gene>
    <name evidence="1" type="ORF">COMA2_20116</name>
</gene>
<protein>
    <submittedName>
        <fullName evidence="1">Uncharacterized protein</fullName>
    </submittedName>
</protein>
<evidence type="ECO:0000313" key="1">
    <source>
        <dbReference type="EMBL" id="CUS35158.1"/>
    </source>
</evidence>
<dbReference type="RefSeq" id="WP_217490678.1">
    <property type="nucleotide sequence ID" value="NZ_CZPZ01000012.1"/>
</dbReference>
<name>A0A0S4LGQ1_9BACT</name>
<sequence>MKKAKDEMRSEYKRSDFAKLERGKFYAEVAAGTSVVLLEPAIAKAFPTSKAVNEALAGLLVLAKKTSRTTRRPTRARTKAAHTA</sequence>
<keyword evidence="2" id="KW-1185">Reference proteome</keyword>
<reference evidence="2" key="1">
    <citation type="submission" date="2015-10" db="EMBL/GenBank/DDBJ databases">
        <authorList>
            <person name="Luecker S."/>
            <person name="Luecker S."/>
        </authorList>
    </citation>
    <scope>NUCLEOTIDE SEQUENCE [LARGE SCALE GENOMIC DNA]</scope>
</reference>
<dbReference type="STRING" id="1742973.COMA2_20116"/>
<evidence type="ECO:0000313" key="2">
    <source>
        <dbReference type="Proteomes" id="UP000198736"/>
    </source>
</evidence>
<dbReference type="EMBL" id="CZPZ01000012">
    <property type="protein sequence ID" value="CUS35158.1"/>
    <property type="molecule type" value="Genomic_DNA"/>
</dbReference>
<accession>A0A0S4LGQ1</accession>
<organism evidence="1 2">
    <name type="scientific">Candidatus Nitrospira nitrificans</name>
    <dbReference type="NCBI Taxonomy" id="1742973"/>
    <lineage>
        <taxon>Bacteria</taxon>
        <taxon>Pseudomonadati</taxon>
        <taxon>Nitrospirota</taxon>
        <taxon>Nitrospiria</taxon>
        <taxon>Nitrospirales</taxon>
        <taxon>Nitrospiraceae</taxon>
        <taxon>Nitrospira</taxon>
    </lineage>
</organism>
<dbReference type="Proteomes" id="UP000198736">
    <property type="component" value="Unassembled WGS sequence"/>
</dbReference>
<proteinExistence type="predicted"/>
<dbReference type="AlphaFoldDB" id="A0A0S4LGQ1"/>